<evidence type="ECO:0000256" key="2">
    <source>
        <dbReference type="SAM" id="Phobius"/>
    </source>
</evidence>
<feature type="domain" description="C-type lectin" evidence="3">
    <location>
        <begin position="286"/>
        <end position="399"/>
    </location>
</feature>
<name>A0A8S3RJK3_MYTED</name>
<dbReference type="Pfam" id="PF00059">
    <property type="entry name" value="Lectin_C"/>
    <property type="match status" value="2"/>
</dbReference>
<keyword evidence="2" id="KW-0812">Transmembrane</keyword>
<dbReference type="PANTHER" id="PTHR22803">
    <property type="entry name" value="MANNOSE, PHOSPHOLIPASE, LECTIN RECEPTOR RELATED"/>
    <property type="match status" value="1"/>
</dbReference>
<keyword evidence="5" id="KW-1185">Reference proteome</keyword>
<protein>
    <submittedName>
        <fullName evidence="4">MRC</fullName>
    </submittedName>
</protein>
<dbReference type="Gene3D" id="3.10.100.10">
    <property type="entry name" value="Mannose-Binding Protein A, subunit A"/>
    <property type="match status" value="2"/>
</dbReference>
<dbReference type="InterPro" id="IPR016187">
    <property type="entry name" value="CTDL_fold"/>
</dbReference>
<dbReference type="PRINTS" id="PR01504">
    <property type="entry name" value="PNCREATITSAP"/>
</dbReference>
<keyword evidence="1" id="KW-1015">Disulfide bond</keyword>
<comment type="caution">
    <text evidence="4">The sequence shown here is derived from an EMBL/GenBank/DDBJ whole genome shotgun (WGS) entry which is preliminary data.</text>
</comment>
<keyword evidence="2" id="KW-1133">Transmembrane helix</keyword>
<dbReference type="InterPro" id="IPR050111">
    <property type="entry name" value="C-type_lectin/snaclec_domain"/>
</dbReference>
<dbReference type="InterPro" id="IPR001304">
    <property type="entry name" value="C-type_lectin-like"/>
</dbReference>
<evidence type="ECO:0000256" key="1">
    <source>
        <dbReference type="ARBA" id="ARBA00023157"/>
    </source>
</evidence>
<dbReference type="SMART" id="SM00034">
    <property type="entry name" value="CLECT"/>
    <property type="match status" value="2"/>
</dbReference>
<dbReference type="InterPro" id="IPR018378">
    <property type="entry name" value="C-type_lectin_CS"/>
</dbReference>
<dbReference type="Proteomes" id="UP000683360">
    <property type="component" value="Unassembled WGS sequence"/>
</dbReference>
<sequence>MKGSHLNKKAFIMDCKRNDEYNTYEEPIDEHGYTHLAPISDNSRKYDDLKPSVSHHSYFEPQTDPEAYQTCRDAKVKLKISVISDNKSKCRIKLWIGFTTVIILACALTAGLTYIVTQSRNNTNVHIPSIESGNKDNENKGFQISEIRVECPNDWKTFDNCCYKEFPERRTWFQARDYCRSIGTDLVSVHNERESNFLSKNVTRTYKIMWMGLSNFQNNGRYVWSDRTILNYTHWGPSEPNNLNDNENCAETNYRTWNDNNCFLSFSFICKMQINPRCGPGDWIYYNNSCYSIDLSLANFTEARNLCKNNGADLVIIRSKEEYNFIVSHTSKQSAGVDFWIGLQKLKNQSYRWIDSSYPTYLPWRKEPQGDNDFCIKSSFDQGIWSGDNCNNTNHFICEKHLL</sequence>
<organism evidence="4 5">
    <name type="scientific">Mytilus edulis</name>
    <name type="common">Blue mussel</name>
    <dbReference type="NCBI Taxonomy" id="6550"/>
    <lineage>
        <taxon>Eukaryota</taxon>
        <taxon>Metazoa</taxon>
        <taxon>Spiralia</taxon>
        <taxon>Lophotrochozoa</taxon>
        <taxon>Mollusca</taxon>
        <taxon>Bivalvia</taxon>
        <taxon>Autobranchia</taxon>
        <taxon>Pteriomorphia</taxon>
        <taxon>Mytilida</taxon>
        <taxon>Mytiloidea</taxon>
        <taxon>Mytilidae</taxon>
        <taxon>Mytilinae</taxon>
        <taxon>Mytilus</taxon>
    </lineage>
</organism>
<evidence type="ECO:0000259" key="3">
    <source>
        <dbReference type="PROSITE" id="PS50041"/>
    </source>
</evidence>
<dbReference type="OrthoDB" id="6285323at2759"/>
<evidence type="ECO:0000313" key="5">
    <source>
        <dbReference type="Proteomes" id="UP000683360"/>
    </source>
</evidence>
<gene>
    <name evidence="4" type="ORF">MEDL_23021</name>
</gene>
<proteinExistence type="predicted"/>
<dbReference type="PROSITE" id="PS00615">
    <property type="entry name" value="C_TYPE_LECTIN_1"/>
    <property type="match status" value="1"/>
</dbReference>
<feature type="transmembrane region" description="Helical" evidence="2">
    <location>
        <begin position="94"/>
        <end position="116"/>
    </location>
</feature>
<keyword evidence="2" id="KW-0472">Membrane</keyword>
<dbReference type="AlphaFoldDB" id="A0A8S3RJK3"/>
<evidence type="ECO:0000313" key="4">
    <source>
        <dbReference type="EMBL" id="CAG2208816.1"/>
    </source>
</evidence>
<dbReference type="EMBL" id="CAJPWZ010001124">
    <property type="protein sequence ID" value="CAG2208816.1"/>
    <property type="molecule type" value="Genomic_DNA"/>
</dbReference>
<feature type="domain" description="C-type lectin" evidence="3">
    <location>
        <begin position="158"/>
        <end position="271"/>
    </location>
</feature>
<accession>A0A8S3RJK3</accession>
<dbReference type="InterPro" id="IPR016186">
    <property type="entry name" value="C-type_lectin-like/link_sf"/>
</dbReference>
<dbReference type="PROSITE" id="PS50041">
    <property type="entry name" value="C_TYPE_LECTIN_2"/>
    <property type="match status" value="2"/>
</dbReference>
<dbReference type="SUPFAM" id="SSF56436">
    <property type="entry name" value="C-type lectin-like"/>
    <property type="match status" value="2"/>
</dbReference>
<reference evidence="4" key="1">
    <citation type="submission" date="2021-03" db="EMBL/GenBank/DDBJ databases">
        <authorList>
            <person name="Bekaert M."/>
        </authorList>
    </citation>
    <scope>NUCLEOTIDE SEQUENCE</scope>
</reference>